<keyword evidence="3" id="KW-0862">Zinc</keyword>
<feature type="signal peptide" evidence="5">
    <location>
        <begin position="1"/>
        <end position="22"/>
    </location>
</feature>
<keyword evidence="8" id="KW-1185">Reference proteome</keyword>
<evidence type="ECO:0000259" key="6">
    <source>
        <dbReference type="PROSITE" id="PS50089"/>
    </source>
</evidence>
<reference evidence="7 8" key="1">
    <citation type="journal article" date="2021" name="BMC Genomics">
        <title>Datura genome reveals duplications of psychoactive alkaloid biosynthetic genes and high mutation rate following tissue culture.</title>
        <authorList>
            <person name="Rajewski A."/>
            <person name="Carter-House D."/>
            <person name="Stajich J."/>
            <person name="Litt A."/>
        </authorList>
    </citation>
    <scope>NUCLEOTIDE SEQUENCE [LARGE SCALE GENOMIC DNA]</scope>
    <source>
        <strain evidence="7">AR-01</strain>
    </source>
</reference>
<dbReference type="PROSITE" id="PS50089">
    <property type="entry name" value="ZF_RING_2"/>
    <property type="match status" value="1"/>
</dbReference>
<evidence type="ECO:0000256" key="3">
    <source>
        <dbReference type="ARBA" id="ARBA00022833"/>
    </source>
</evidence>
<name>A0ABS8SNA9_DATST</name>
<accession>A0ABS8SNA9</accession>
<dbReference type="SUPFAM" id="SSF57850">
    <property type="entry name" value="RING/U-box"/>
    <property type="match status" value="1"/>
</dbReference>
<comment type="caution">
    <text evidence="7">The sequence shown here is derived from an EMBL/GenBank/DDBJ whole genome shotgun (WGS) entry which is preliminary data.</text>
</comment>
<sequence>MHHWVPCLFLLLFSFCRKLSNTWGTTSPLPFSLSFKILKLYSRRHGLRYPPDVPLYRRFEKEDEEEGVFDVRSLSAADYRNDPVCKYTEDVLEYLDTLREYTREVGICATKPPIAADVSRGFVEVQPCHKCWRPSPAFSIKDLMDETCPVCQEELKDENEVITTYCSHVFHTRCLLPWLSKKNTCPTCRAVYPLHYSPFLDRLRRKRKHGG</sequence>
<dbReference type="Gene3D" id="3.30.40.10">
    <property type="entry name" value="Zinc/RING finger domain, C3HC4 (zinc finger)"/>
    <property type="match status" value="1"/>
</dbReference>
<organism evidence="7 8">
    <name type="scientific">Datura stramonium</name>
    <name type="common">Jimsonweed</name>
    <name type="synonym">Common thornapple</name>
    <dbReference type="NCBI Taxonomy" id="4076"/>
    <lineage>
        <taxon>Eukaryota</taxon>
        <taxon>Viridiplantae</taxon>
        <taxon>Streptophyta</taxon>
        <taxon>Embryophyta</taxon>
        <taxon>Tracheophyta</taxon>
        <taxon>Spermatophyta</taxon>
        <taxon>Magnoliopsida</taxon>
        <taxon>eudicotyledons</taxon>
        <taxon>Gunneridae</taxon>
        <taxon>Pentapetalae</taxon>
        <taxon>asterids</taxon>
        <taxon>lamiids</taxon>
        <taxon>Solanales</taxon>
        <taxon>Solanaceae</taxon>
        <taxon>Solanoideae</taxon>
        <taxon>Datureae</taxon>
        <taxon>Datura</taxon>
    </lineage>
</organism>
<keyword evidence="2 4" id="KW-0863">Zinc-finger</keyword>
<protein>
    <recommendedName>
        <fullName evidence="6">RING-type domain-containing protein</fullName>
    </recommendedName>
</protein>
<evidence type="ECO:0000256" key="1">
    <source>
        <dbReference type="ARBA" id="ARBA00022723"/>
    </source>
</evidence>
<dbReference type="PANTHER" id="PTHR45969:SF69">
    <property type="entry name" value="FINGER DOMAIN PROTEIN, PUTATIVE (AFU_ORTHOLOGUE AFUA_3G12190)-RELATED"/>
    <property type="match status" value="1"/>
</dbReference>
<evidence type="ECO:0000256" key="4">
    <source>
        <dbReference type="PROSITE-ProRule" id="PRU00175"/>
    </source>
</evidence>
<keyword evidence="5" id="KW-0732">Signal</keyword>
<evidence type="ECO:0000256" key="5">
    <source>
        <dbReference type="SAM" id="SignalP"/>
    </source>
</evidence>
<dbReference type="Proteomes" id="UP000823775">
    <property type="component" value="Unassembled WGS sequence"/>
</dbReference>
<dbReference type="InterPro" id="IPR001841">
    <property type="entry name" value="Znf_RING"/>
</dbReference>
<evidence type="ECO:0000256" key="2">
    <source>
        <dbReference type="ARBA" id="ARBA00022771"/>
    </source>
</evidence>
<feature type="domain" description="RING-type" evidence="6">
    <location>
        <begin position="148"/>
        <end position="189"/>
    </location>
</feature>
<dbReference type="EMBL" id="JACEIK010000643">
    <property type="protein sequence ID" value="MCD7460249.1"/>
    <property type="molecule type" value="Genomic_DNA"/>
</dbReference>
<dbReference type="SMART" id="SM00184">
    <property type="entry name" value="RING"/>
    <property type="match status" value="1"/>
</dbReference>
<proteinExistence type="predicted"/>
<evidence type="ECO:0000313" key="8">
    <source>
        <dbReference type="Proteomes" id="UP000823775"/>
    </source>
</evidence>
<evidence type="ECO:0000313" key="7">
    <source>
        <dbReference type="EMBL" id="MCD7460249.1"/>
    </source>
</evidence>
<keyword evidence="1" id="KW-0479">Metal-binding</keyword>
<dbReference type="Pfam" id="PF13639">
    <property type="entry name" value="zf-RING_2"/>
    <property type="match status" value="1"/>
</dbReference>
<feature type="chain" id="PRO_5045404598" description="RING-type domain-containing protein" evidence="5">
    <location>
        <begin position="23"/>
        <end position="211"/>
    </location>
</feature>
<dbReference type="InterPro" id="IPR013083">
    <property type="entry name" value="Znf_RING/FYVE/PHD"/>
</dbReference>
<dbReference type="PANTHER" id="PTHR45969">
    <property type="entry name" value="RING ZINC FINGER PROTEIN-RELATED"/>
    <property type="match status" value="1"/>
</dbReference>
<gene>
    <name evidence="7" type="ORF">HAX54_043149</name>
</gene>